<evidence type="ECO:0000256" key="4">
    <source>
        <dbReference type="ARBA" id="ARBA00022553"/>
    </source>
</evidence>
<keyword evidence="11" id="KW-1185">Reference proteome</keyword>
<dbReference type="CDD" id="cd00075">
    <property type="entry name" value="HATPase"/>
    <property type="match status" value="1"/>
</dbReference>
<dbReference type="FunFam" id="3.30.565.10:FF:000006">
    <property type="entry name" value="Sensor histidine kinase WalK"/>
    <property type="match status" value="1"/>
</dbReference>
<dbReference type="SUPFAM" id="SSF55874">
    <property type="entry name" value="ATPase domain of HSP90 chaperone/DNA topoisomerase II/histidine kinase"/>
    <property type="match status" value="1"/>
</dbReference>
<dbReference type="PROSITE" id="PS50109">
    <property type="entry name" value="HIS_KIN"/>
    <property type="match status" value="1"/>
</dbReference>
<feature type="domain" description="Response regulatory" evidence="9">
    <location>
        <begin position="13"/>
        <end position="129"/>
    </location>
</feature>
<evidence type="ECO:0000256" key="5">
    <source>
        <dbReference type="ARBA" id="ARBA00022679"/>
    </source>
</evidence>
<organism evidence="10 11">
    <name type="scientific">Ramlibacter albus</name>
    <dbReference type="NCBI Taxonomy" id="2079448"/>
    <lineage>
        <taxon>Bacteria</taxon>
        <taxon>Pseudomonadati</taxon>
        <taxon>Pseudomonadota</taxon>
        <taxon>Betaproteobacteria</taxon>
        <taxon>Burkholderiales</taxon>
        <taxon>Comamonadaceae</taxon>
        <taxon>Ramlibacter</taxon>
    </lineage>
</organism>
<keyword evidence="5" id="KW-0808">Transferase</keyword>
<dbReference type="Pfam" id="PF02518">
    <property type="entry name" value="HATPase_c"/>
    <property type="match status" value="1"/>
</dbReference>
<comment type="subcellular location">
    <subcellularLocation>
        <location evidence="2">Cell inner membrane</location>
        <topology evidence="2">Multi-pass membrane protein</topology>
    </subcellularLocation>
</comment>
<feature type="domain" description="Histidine kinase" evidence="8">
    <location>
        <begin position="320"/>
        <end position="538"/>
    </location>
</feature>
<reference evidence="10" key="1">
    <citation type="submission" date="2020-08" db="EMBL/GenBank/DDBJ databases">
        <title>Ramlibacter sp. GTP1 16S ribosomal RNA gene genome sequencing and assembly.</title>
        <authorList>
            <person name="Kang M."/>
        </authorList>
    </citation>
    <scope>NUCLEOTIDE SEQUENCE</scope>
    <source>
        <strain evidence="10">GTP1</strain>
    </source>
</reference>
<evidence type="ECO:0000313" key="10">
    <source>
        <dbReference type="EMBL" id="MBC5764318.1"/>
    </source>
</evidence>
<dbReference type="SMART" id="SM00448">
    <property type="entry name" value="REC"/>
    <property type="match status" value="2"/>
</dbReference>
<dbReference type="EC" id="2.7.13.3" evidence="3"/>
<dbReference type="InterPro" id="IPR011006">
    <property type="entry name" value="CheY-like_superfamily"/>
</dbReference>
<dbReference type="GO" id="GO:0005886">
    <property type="term" value="C:plasma membrane"/>
    <property type="evidence" value="ECO:0007669"/>
    <property type="project" value="UniProtKB-SubCell"/>
</dbReference>
<dbReference type="InterPro" id="IPR001789">
    <property type="entry name" value="Sig_transdc_resp-reg_receiver"/>
</dbReference>
<dbReference type="PANTHER" id="PTHR43547:SF2">
    <property type="entry name" value="HYBRID SIGNAL TRANSDUCTION HISTIDINE KINASE C"/>
    <property type="match status" value="1"/>
</dbReference>
<dbReference type="InterPro" id="IPR036890">
    <property type="entry name" value="HATPase_C_sf"/>
</dbReference>
<gene>
    <name evidence="10" type="ORF">H8R02_07650</name>
</gene>
<dbReference type="InterPro" id="IPR029016">
    <property type="entry name" value="GAF-like_dom_sf"/>
</dbReference>
<name>A0A923S231_9BURK</name>
<dbReference type="Gene3D" id="3.30.565.10">
    <property type="entry name" value="Histidine kinase-like ATPase, C-terminal domain"/>
    <property type="match status" value="1"/>
</dbReference>
<dbReference type="AlphaFoldDB" id="A0A923S231"/>
<evidence type="ECO:0000256" key="2">
    <source>
        <dbReference type="ARBA" id="ARBA00004429"/>
    </source>
</evidence>
<dbReference type="Gene3D" id="1.10.287.130">
    <property type="match status" value="1"/>
</dbReference>
<dbReference type="Proteomes" id="UP000596827">
    <property type="component" value="Unassembled WGS sequence"/>
</dbReference>
<dbReference type="Pfam" id="PF13185">
    <property type="entry name" value="GAF_2"/>
    <property type="match status" value="1"/>
</dbReference>
<dbReference type="Pfam" id="PF00512">
    <property type="entry name" value="HisKA"/>
    <property type="match status" value="1"/>
</dbReference>
<dbReference type="SUPFAM" id="SSF55781">
    <property type="entry name" value="GAF domain-like"/>
    <property type="match status" value="1"/>
</dbReference>
<dbReference type="SUPFAM" id="SSF52172">
    <property type="entry name" value="CheY-like"/>
    <property type="match status" value="2"/>
</dbReference>
<accession>A0A923S231</accession>
<dbReference type="SMART" id="SM00387">
    <property type="entry name" value="HATPase_c"/>
    <property type="match status" value="1"/>
</dbReference>
<dbReference type="RefSeq" id="WP_187080795.1">
    <property type="nucleotide sequence ID" value="NZ_JACORU010000002.1"/>
</dbReference>
<sequence length="687" mass="75114">MSEKDSDLLEQANILIVDDLPEKHVVFRTILDELGQNIVSARSGQEALKCILEMEFAVILLDVNMPDIDGLETAGLIRQYKKSSQTPIVFITAYVDELQARRGYALGAVDYIPSPVVPEVLRSKVRVFVELFRMNRQLQRQAAQREQLARSETARQAAEDAIHRADYLSEASRVLSKSLNLDDTISAVLDLCVPMLGERAIVGLADKEGGVRRLEMLPPPKADDTEAFSAELRAAADDAIRHRQFRFWQNGKRAAAIVPLMAGDEVRGALALLGEAQFFDPPRVSLIRELASRAASAMENARLYSAVQEADRRKNEFLAMLAHELRNPLAPIRNAVHIMQSTEQLPPKLAWARDVIGRQADHMARLIDDLLDVSRIVQGKVAVKPEPLPLAELLERAVEASAPRVNAREQALQLELPRENVVVDGDSVRLAQVLSNLLNNASKFSPTRTRIHLGATYHDGGVQISVKDEGAGIDGEFLPHIFELFAQADQSLDRSQGGLGIGLTLVKHLVELHGGRVSAHSEGLGKGTEVLVWLPARLGEAPVQEQPPAAVGRGRAEGMPSRILVVDDLVASAETLMALLEMEGFEVKVANEGMTALKIAREFRPEVVLLDIGLPGMNGFEVANRLRAQPESRDALLIALTGYGEAESRNRSAAAGFDFHMVKPADVNLLLAMIANPSEARRASAAA</sequence>
<keyword evidence="6" id="KW-0418">Kinase</keyword>
<evidence type="ECO:0000256" key="1">
    <source>
        <dbReference type="ARBA" id="ARBA00000085"/>
    </source>
</evidence>
<feature type="modified residue" description="4-aspartylphosphate" evidence="7">
    <location>
        <position position="62"/>
    </location>
</feature>
<dbReference type="SMART" id="SM00388">
    <property type="entry name" value="HisKA"/>
    <property type="match status" value="1"/>
</dbReference>
<comment type="caution">
    <text evidence="10">The sequence shown here is derived from an EMBL/GenBank/DDBJ whole genome shotgun (WGS) entry which is preliminary data.</text>
</comment>
<dbReference type="InterPro" id="IPR003661">
    <property type="entry name" value="HisK_dim/P_dom"/>
</dbReference>
<evidence type="ECO:0000313" key="11">
    <source>
        <dbReference type="Proteomes" id="UP000596827"/>
    </source>
</evidence>
<feature type="modified residue" description="4-aspartylphosphate" evidence="7">
    <location>
        <position position="611"/>
    </location>
</feature>
<dbReference type="InterPro" id="IPR003018">
    <property type="entry name" value="GAF"/>
</dbReference>
<dbReference type="GO" id="GO:0000155">
    <property type="term" value="F:phosphorelay sensor kinase activity"/>
    <property type="evidence" value="ECO:0007669"/>
    <property type="project" value="InterPro"/>
</dbReference>
<proteinExistence type="predicted"/>
<keyword evidence="4 7" id="KW-0597">Phosphoprotein</keyword>
<dbReference type="Pfam" id="PF00072">
    <property type="entry name" value="Response_reg"/>
    <property type="match status" value="2"/>
</dbReference>
<evidence type="ECO:0000256" key="6">
    <source>
        <dbReference type="ARBA" id="ARBA00022777"/>
    </source>
</evidence>
<dbReference type="InterPro" id="IPR005467">
    <property type="entry name" value="His_kinase_dom"/>
</dbReference>
<dbReference type="PROSITE" id="PS50110">
    <property type="entry name" value="RESPONSE_REGULATORY"/>
    <property type="match status" value="2"/>
</dbReference>
<feature type="domain" description="Response regulatory" evidence="9">
    <location>
        <begin position="562"/>
        <end position="678"/>
    </location>
</feature>
<dbReference type="PRINTS" id="PR00344">
    <property type="entry name" value="BCTRLSENSOR"/>
</dbReference>
<protein>
    <recommendedName>
        <fullName evidence="3">histidine kinase</fullName>
        <ecNumber evidence="3">2.7.13.3</ecNumber>
    </recommendedName>
</protein>
<dbReference type="InterPro" id="IPR036097">
    <property type="entry name" value="HisK_dim/P_sf"/>
</dbReference>
<evidence type="ECO:0000259" key="8">
    <source>
        <dbReference type="PROSITE" id="PS50109"/>
    </source>
</evidence>
<dbReference type="EMBL" id="JACORU010000002">
    <property type="protein sequence ID" value="MBC5764318.1"/>
    <property type="molecule type" value="Genomic_DNA"/>
</dbReference>
<comment type="catalytic activity">
    <reaction evidence="1">
        <text>ATP + protein L-histidine = ADP + protein N-phospho-L-histidine.</text>
        <dbReference type="EC" id="2.7.13.3"/>
    </reaction>
</comment>
<dbReference type="CDD" id="cd17580">
    <property type="entry name" value="REC_2_DhkD-like"/>
    <property type="match status" value="1"/>
</dbReference>
<dbReference type="CDD" id="cd00156">
    <property type="entry name" value="REC"/>
    <property type="match status" value="1"/>
</dbReference>
<dbReference type="PANTHER" id="PTHR43547">
    <property type="entry name" value="TWO-COMPONENT HISTIDINE KINASE"/>
    <property type="match status" value="1"/>
</dbReference>
<dbReference type="InterPro" id="IPR004358">
    <property type="entry name" value="Sig_transdc_His_kin-like_C"/>
</dbReference>
<dbReference type="InterPro" id="IPR003594">
    <property type="entry name" value="HATPase_dom"/>
</dbReference>
<dbReference type="SUPFAM" id="SSF47384">
    <property type="entry name" value="Homodimeric domain of signal transducing histidine kinase"/>
    <property type="match status" value="1"/>
</dbReference>
<evidence type="ECO:0000256" key="3">
    <source>
        <dbReference type="ARBA" id="ARBA00012438"/>
    </source>
</evidence>
<evidence type="ECO:0000259" key="9">
    <source>
        <dbReference type="PROSITE" id="PS50110"/>
    </source>
</evidence>
<dbReference type="CDD" id="cd00082">
    <property type="entry name" value="HisKA"/>
    <property type="match status" value="1"/>
</dbReference>
<evidence type="ECO:0000256" key="7">
    <source>
        <dbReference type="PROSITE-ProRule" id="PRU00169"/>
    </source>
</evidence>
<dbReference type="Gene3D" id="3.30.450.40">
    <property type="match status" value="1"/>
</dbReference>
<dbReference type="Gene3D" id="3.40.50.2300">
    <property type="match status" value="2"/>
</dbReference>